<proteinExistence type="predicted"/>
<keyword evidence="2" id="KW-1185">Reference proteome</keyword>
<dbReference type="Gene3D" id="3.80.10.10">
    <property type="entry name" value="Ribonuclease Inhibitor"/>
    <property type="match status" value="1"/>
</dbReference>
<gene>
    <name evidence="1" type="ORF">ECRASSUSDP1_LOCUS23384</name>
</gene>
<sequence length="494" mass="56794">MDTTKRNPNPVCVHCDTEGAYCCRTHSVSAQIVCICERCRGVFHFECEVAVRKSSEEAKKDLEFMKGMVQRLEWDMDKSRIGSYDQQVAKAFNEFAERIKEVERRMEEASQWHEIDELETQLREIQVDLSKSKEVKEILFLSASREVSLQGSFNENKEHFSESIEINPSSESQNNLNHQIEGVKNERKEEIKDCTSLSTRKPIRDEAENLSVKRLLTFLKENYISKSFNLSVGLSVVVLLLLLWNSNLRNENNDLKEAQIKIAELAGYYPQDSDLTLDMTEKHAQNLVKTMNTINYKFGEKTRLSINKIDVVDENIKEFITNFSSPSLRIFSLNSVPFSNDHQSLIKIKFYKEGLMKLLSTVTKEVFLSSLILDSEDLSQIVKASINSERLIIHSSKISISHDLDFYTGANSNIQYLSIQYSDRFKWYGTTWDDLAEKFEQIPIAIKNSALKDSLKTLNIYNCPISTSKIVELLKNYGLSHINVTRELVKPSLS</sequence>
<dbReference type="AlphaFoldDB" id="A0AAD1XZU5"/>
<reference evidence="1" key="1">
    <citation type="submission" date="2023-07" db="EMBL/GenBank/DDBJ databases">
        <authorList>
            <consortium name="AG Swart"/>
            <person name="Singh M."/>
            <person name="Singh A."/>
            <person name="Seah K."/>
            <person name="Emmerich C."/>
        </authorList>
    </citation>
    <scope>NUCLEOTIDE SEQUENCE</scope>
    <source>
        <strain evidence="1">DP1</strain>
    </source>
</reference>
<evidence type="ECO:0000313" key="1">
    <source>
        <dbReference type="EMBL" id="CAI2381918.1"/>
    </source>
</evidence>
<dbReference type="InterPro" id="IPR032675">
    <property type="entry name" value="LRR_dom_sf"/>
</dbReference>
<evidence type="ECO:0000313" key="2">
    <source>
        <dbReference type="Proteomes" id="UP001295684"/>
    </source>
</evidence>
<name>A0AAD1XZU5_EUPCR</name>
<organism evidence="1 2">
    <name type="scientific">Euplotes crassus</name>
    <dbReference type="NCBI Taxonomy" id="5936"/>
    <lineage>
        <taxon>Eukaryota</taxon>
        <taxon>Sar</taxon>
        <taxon>Alveolata</taxon>
        <taxon>Ciliophora</taxon>
        <taxon>Intramacronucleata</taxon>
        <taxon>Spirotrichea</taxon>
        <taxon>Hypotrichia</taxon>
        <taxon>Euplotida</taxon>
        <taxon>Euplotidae</taxon>
        <taxon>Moneuplotes</taxon>
    </lineage>
</organism>
<dbReference type="Proteomes" id="UP001295684">
    <property type="component" value="Unassembled WGS sequence"/>
</dbReference>
<accession>A0AAD1XZU5</accession>
<comment type="caution">
    <text evidence="1">The sequence shown here is derived from an EMBL/GenBank/DDBJ whole genome shotgun (WGS) entry which is preliminary data.</text>
</comment>
<dbReference type="EMBL" id="CAMPGE010024050">
    <property type="protein sequence ID" value="CAI2381918.1"/>
    <property type="molecule type" value="Genomic_DNA"/>
</dbReference>
<protein>
    <submittedName>
        <fullName evidence="1">Uncharacterized protein</fullName>
    </submittedName>
</protein>